<dbReference type="Gene3D" id="3.20.20.80">
    <property type="entry name" value="Glycosidases"/>
    <property type="match status" value="1"/>
</dbReference>
<evidence type="ECO:0000256" key="9">
    <source>
        <dbReference type="ARBA" id="ARBA00033698"/>
    </source>
</evidence>
<comment type="similarity">
    <text evidence="4 19">Belongs to the glycosyl hydrolase 30 family.</text>
</comment>
<comment type="catalytic activity">
    <reaction evidence="17">
        <text>beta-D-glucosyl-N-octanoylsphing-4E-enine + cholesterol = N-octanoylsphing-4-enine + cholesteryl 3-beta-D-glucoside</text>
        <dbReference type="Rhea" id="RHEA:70303"/>
        <dbReference type="ChEBI" id="CHEBI:16113"/>
        <dbReference type="ChEBI" id="CHEBI:17495"/>
        <dbReference type="ChEBI" id="CHEBI:45815"/>
        <dbReference type="ChEBI" id="CHEBI:65222"/>
    </reaction>
    <physiologicalReaction direction="left-to-right" evidence="17">
        <dbReference type="Rhea" id="RHEA:70304"/>
    </physiologicalReaction>
    <physiologicalReaction direction="right-to-left" evidence="17">
        <dbReference type="Rhea" id="RHEA:70305"/>
    </physiologicalReaction>
</comment>
<evidence type="ECO:0000256" key="15">
    <source>
        <dbReference type="ARBA" id="ARBA00048817"/>
    </source>
</evidence>
<keyword evidence="21" id="KW-1185">Reference proteome</keyword>
<evidence type="ECO:0000256" key="17">
    <source>
        <dbReference type="ARBA" id="ARBA00049379"/>
    </source>
</evidence>
<keyword evidence="5" id="KW-0732">Signal</keyword>
<comment type="catalytic activity">
    <reaction evidence="8">
        <text>cholesteryl 3-beta-D-glucoside + H2O = cholesterol + D-glucose</text>
        <dbReference type="Rhea" id="RHEA:11956"/>
        <dbReference type="ChEBI" id="CHEBI:4167"/>
        <dbReference type="ChEBI" id="CHEBI:15377"/>
        <dbReference type="ChEBI" id="CHEBI:16113"/>
        <dbReference type="ChEBI" id="CHEBI:17495"/>
    </reaction>
    <physiologicalReaction direction="left-to-right" evidence="8">
        <dbReference type="Rhea" id="RHEA:11957"/>
    </physiologicalReaction>
</comment>
<protein>
    <recommendedName>
        <fullName evidence="19">Glucosylceramidase</fullName>
        <ecNumber evidence="19">3.2.1.45</ecNumber>
    </recommendedName>
</protein>
<dbReference type="GO" id="GO:0008203">
    <property type="term" value="P:cholesterol metabolic process"/>
    <property type="evidence" value="ECO:0007669"/>
    <property type="project" value="UniProtKB-UniPathway"/>
</dbReference>
<comment type="catalytic activity">
    <reaction evidence="14">
        <text>beta-D-glucosyl-N-dodecanoylsphing-4-enine + cholesterol = N-dodecanoylsphing-4-enine + cholesteryl 3-beta-D-glucoside</text>
        <dbReference type="Rhea" id="RHEA:70307"/>
        <dbReference type="ChEBI" id="CHEBI:16113"/>
        <dbReference type="ChEBI" id="CHEBI:17495"/>
        <dbReference type="ChEBI" id="CHEBI:72956"/>
        <dbReference type="ChEBI" id="CHEBI:76297"/>
    </reaction>
    <physiologicalReaction direction="left-to-right" evidence="14">
        <dbReference type="Rhea" id="RHEA:70308"/>
    </physiologicalReaction>
    <physiologicalReaction direction="right-to-left" evidence="14">
        <dbReference type="Rhea" id="RHEA:70309"/>
    </physiologicalReaction>
</comment>
<evidence type="ECO:0000256" key="2">
    <source>
        <dbReference type="ARBA" id="ARBA00004207"/>
    </source>
</evidence>
<reference evidence="22 23" key="1">
    <citation type="submission" date="2025-04" db="UniProtKB">
        <authorList>
            <consortium name="RefSeq"/>
        </authorList>
    </citation>
    <scope>IDENTIFICATION</scope>
</reference>
<dbReference type="InterPro" id="IPR017853">
    <property type="entry name" value="GH"/>
</dbReference>
<keyword evidence="19" id="KW-0443">Lipid metabolism</keyword>
<evidence type="ECO:0000256" key="10">
    <source>
        <dbReference type="ARBA" id="ARBA00033703"/>
    </source>
</evidence>
<dbReference type="GO" id="GO:0005765">
    <property type="term" value="C:lysosomal membrane"/>
    <property type="evidence" value="ECO:0007669"/>
    <property type="project" value="UniProtKB-SubCell"/>
</dbReference>
<dbReference type="PANTHER" id="PTHR11069:SF23">
    <property type="entry name" value="LYSOSOMAL ACID GLUCOSYLCERAMIDASE"/>
    <property type="match status" value="1"/>
</dbReference>
<evidence type="ECO:0000256" key="8">
    <source>
        <dbReference type="ARBA" id="ARBA00033646"/>
    </source>
</evidence>
<dbReference type="InterPro" id="IPR001139">
    <property type="entry name" value="Glyco_hydro_30"/>
</dbReference>
<comment type="catalytic activity">
    <reaction evidence="15">
        <text>a beta-D-xylosyl-(1&lt;-&gt;1')-N-acylsphing-4-enine + cholesterol = cholesteryl 3-beta-D-xyloside + an N-acylsphing-4-enine</text>
        <dbReference type="Rhea" id="RHEA:70239"/>
        <dbReference type="ChEBI" id="CHEBI:16113"/>
        <dbReference type="ChEBI" id="CHEBI:52639"/>
        <dbReference type="ChEBI" id="CHEBI:189067"/>
        <dbReference type="ChEBI" id="CHEBI:189068"/>
    </reaction>
    <physiologicalReaction direction="left-to-right" evidence="15">
        <dbReference type="Rhea" id="RHEA:70240"/>
    </physiologicalReaction>
</comment>
<comment type="catalytic activity">
    <reaction evidence="10">
        <text>1-(beta-D-galactosyl)-N-dodecanoylsphing-4-enine + cholesterol = cholesteryl 3-beta-D-galactoside + N-dodecanoylsphing-4-enine</text>
        <dbReference type="Rhea" id="RHEA:70255"/>
        <dbReference type="ChEBI" id="CHEBI:16113"/>
        <dbReference type="ChEBI" id="CHEBI:72956"/>
        <dbReference type="ChEBI" id="CHEBI:73432"/>
        <dbReference type="ChEBI" id="CHEBI:189066"/>
    </reaction>
    <physiologicalReaction direction="left-to-right" evidence="10">
        <dbReference type="Rhea" id="RHEA:70256"/>
    </physiologicalReaction>
    <physiologicalReaction direction="right-to-left" evidence="10">
        <dbReference type="Rhea" id="RHEA:70257"/>
    </physiologicalReaction>
</comment>
<feature type="domain" description="Glycosyl hydrolase family 30 TIM-barrel" evidence="20">
    <location>
        <begin position="3"/>
        <end position="120"/>
    </location>
</feature>
<evidence type="ECO:0000256" key="12">
    <source>
        <dbReference type="ARBA" id="ARBA00048111"/>
    </source>
</evidence>
<comment type="catalytic activity">
    <reaction evidence="1">
        <text>a beta-D-glucosyl-(1&lt;-&gt;1')-N-acylsphing-4-enine + H2O = an N-acylsphing-4-enine + D-glucose</text>
        <dbReference type="Rhea" id="RHEA:13269"/>
        <dbReference type="ChEBI" id="CHEBI:4167"/>
        <dbReference type="ChEBI" id="CHEBI:15377"/>
        <dbReference type="ChEBI" id="CHEBI:22801"/>
        <dbReference type="ChEBI" id="CHEBI:52639"/>
        <dbReference type="EC" id="3.2.1.45"/>
    </reaction>
    <physiologicalReaction direction="left-to-right" evidence="1">
        <dbReference type="Rhea" id="RHEA:13270"/>
    </physiologicalReaction>
</comment>
<evidence type="ECO:0000256" key="11">
    <source>
        <dbReference type="ARBA" id="ARBA00048055"/>
    </source>
</evidence>
<keyword evidence="19" id="KW-0326">Glycosidase</keyword>
<dbReference type="GO" id="GO:0004348">
    <property type="term" value="F:glucosylceramidase activity"/>
    <property type="evidence" value="ECO:0007669"/>
    <property type="project" value="UniProtKB-EC"/>
</dbReference>
<evidence type="ECO:0000256" key="3">
    <source>
        <dbReference type="ARBA" id="ARBA00004731"/>
    </source>
</evidence>
<comment type="catalytic activity">
    <reaction evidence="9">
        <text>a beta-D-galactosyl-(1&lt;-&gt;1')-N-acylsphing-4-enine + H2O = an N-acylsphing-4-enine + D-galactose</text>
        <dbReference type="Rhea" id="RHEA:14297"/>
        <dbReference type="ChEBI" id="CHEBI:4139"/>
        <dbReference type="ChEBI" id="CHEBI:15377"/>
        <dbReference type="ChEBI" id="CHEBI:18390"/>
        <dbReference type="ChEBI" id="CHEBI:52639"/>
        <dbReference type="EC" id="3.2.1.46"/>
    </reaction>
    <physiologicalReaction direction="left-to-right" evidence="9">
        <dbReference type="Rhea" id="RHEA:14298"/>
    </physiologicalReaction>
</comment>
<comment type="catalytic activity">
    <reaction evidence="13">
        <text>a beta-D-galactosyl-(1&lt;-&gt;1')-N-acylsphing-4-enine + cholesterol = cholesteryl 3-beta-D-galactoside + an N-acylsphing-4-enine</text>
        <dbReference type="Rhea" id="RHEA:70235"/>
        <dbReference type="ChEBI" id="CHEBI:16113"/>
        <dbReference type="ChEBI" id="CHEBI:18390"/>
        <dbReference type="ChEBI" id="CHEBI:52639"/>
        <dbReference type="ChEBI" id="CHEBI:189066"/>
    </reaction>
    <physiologicalReaction direction="left-to-right" evidence="13">
        <dbReference type="Rhea" id="RHEA:70236"/>
    </physiologicalReaction>
    <physiologicalReaction direction="right-to-left" evidence="13">
        <dbReference type="Rhea" id="RHEA:70237"/>
    </physiologicalReaction>
</comment>
<dbReference type="GO" id="GO:0004336">
    <property type="term" value="F:galactosylceramidase activity"/>
    <property type="evidence" value="ECO:0007669"/>
    <property type="project" value="UniProtKB-EC"/>
</dbReference>
<evidence type="ECO:0000256" key="18">
    <source>
        <dbReference type="ARBA" id="ARBA00049516"/>
    </source>
</evidence>
<comment type="catalytic activity">
    <reaction evidence="12">
        <text>beta-D-glucosyl-(1&lt;-&gt;1)-N-octadecanoylsphing-4-enine + cholesterol = cholesteryl 3-beta-D-glucoside + N-octadecanoylsphing-4-enine</text>
        <dbReference type="Rhea" id="RHEA:70311"/>
        <dbReference type="ChEBI" id="CHEBI:16113"/>
        <dbReference type="ChEBI" id="CHEBI:17495"/>
        <dbReference type="ChEBI" id="CHEBI:72961"/>
        <dbReference type="ChEBI" id="CHEBI:84719"/>
    </reaction>
    <physiologicalReaction direction="left-to-right" evidence="12">
        <dbReference type="Rhea" id="RHEA:70312"/>
    </physiologicalReaction>
    <physiologicalReaction direction="right-to-left" evidence="12">
        <dbReference type="Rhea" id="RHEA:70313"/>
    </physiologicalReaction>
</comment>
<comment type="catalytic activity">
    <reaction evidence="18">
        <text>beta-D-glucosyl-N-(9Z-octadecenoyl)-sphing-4E-enine + cholesterol = N-(9Z-octadecenoyl)-sphing-4-enine + cholesteryl 3-beta-D-glucoside</text>
        <dbReference type="Rhea" id="RHEA:58324"/>
        <dbReference type="ChEBI" id="CHEBI:16113"/>
        <dbReference type="ChEBI" id="CHEBI:17495"/>
        <dbReference type="ChEBI" id="CHEBI:77996"/>
        <dbReference type="ChEBI" id="CHEBI:139140"/>
    </reaction>
    <physiologicalReaction direction="left-to-right" evidence="18">
        <dbReference type="Rhea" id="RHEA:58325"/>
    </physiologicalReaction>
    <physiologicalReaction direction="right-to-left" evidence="18">
        <dbReference type="Rhea" id="RHEA:58326"/>
    </physiologicalReaction>
</comment>
<evidence type="ECO:0000259" key="20">
    <source>
        <dbReference type="Pfam" id="PF02055"/>
    </source>
</evidence>
<evidence type="ECO:0000256" key="4">
    <source>
        <dbReference type="ARBA" id="ARBA00005382"/>
    </source>
</evidence>
<evidence type="ECO:0000256" key="16">
    <source>
        <dbReference type="ARBA" id="ARBA00048880"/>
    </source>
</evidence>
<dbReference type="RefSeq" id="XP_026549830.1">
    <property type="nucleotide sequence ID" value="XM_026694045.1"/>
</dbReference>
<dbReference type="Proteomes" id="UP000504612">
    <property type="component" value="Unplaced"/>
</dbReference>
<dbReference type="GO" id="GO:0006680">
    <property type="term" value="P:glucosylceramide catabolic process"/>
    <property type="evidence" value="ECO:0007669"/>
    <property type="project" value="TreeGrafter"/>
</dbReference>
<dbReference type="InterPro" id="IPR033453">
    <property type="entry name" value="Glyco_hydro_30_TIM-barrel"/>
</dbReference>
<evidence type="ECO:0000256" key="7">
    <source>
        <dbReference type="ARBA" id="ARBA00033633"/>
    </source>
</evidence>
<keyword evidence="6 19" id="KW-0378">Hydrolase</keyword>
<evidence type="ECO:0000313" key="23">
    <source>
        <dbReference type="RefSeq" id="XP_026549830.1"/>
    </source>
</evidence>
<evidence type="ECO:0000256" key="6">
    <source>
        <dbReference type="ARBA" id="ARBA00022801"/>
    </source>
</evidence>
<keyword evidence="19" id="KW-0746">Sphingolipid metabolism</keyword>
<accession>A0A6J1W3V1</accession>
<dbReference type="EC" id="3.2.1.45" evidence="19"/>
<name>A0A6J1W3V1_9SAUR</name>
<evidence type="ECO:0000313" key="22">
    <source>
        <dbReference type="RefSeq" id="XP_026549829.1"/>
    </source>
</evidence>
<comment type="catalytic activity">
    <reaction evidence="7">
        <text>beta-D-xylosyl-(1&lt;-&gt;1')-N-(9Z-octadecenoyl)-sphing-4-enine + cholesterol = cholesteryl 3-beta-D-xyloside + N-(9Z-octadecenoyl)-sphing-4-enine</text>
        <dbReference type="Rhea" id="RHEA:70251"/>
        <dbReference type="ChEBI" id="CHEBI:16113"/>
        <dbReference type="ChEBI" id="CHEBI:77996"/>
        <dbReference type="ChEBI" id="CHEBI:189067"/>
        <dbReference type="ChEBI" id="CHEBI:189081"/>
    </reaction>
    <physiologicalReaction direction="left-to-right" evidence="7">
        <dbReference type="Rhea" id="RHEA:70252"/>
    </physiologicalReaction>
</comment>
<feature type="non-terminal residue" evidence="23">
    <location>
        <position position="121"/>
    </location>
</feature>
<dbReference type="RefSeq" id="XP_026549829.1">
    <property type="nucleotide sequence ID" value="XM_026694044.1"/>
</dbReference>
<evidence type="ECO:0000256" key="14">
    <source>
        <dbReference type="ARBA" id="ARBA00048698"/>
    </source>
</evidence>
<evidence type="ECO:0000313" key="21">
    <source>
        <dbReference type="Proteomes" id="UP000504612"/>
    </source>
</evidence>
<proteinExistence type="inferred from homology"/>
<dbReference type="KEGG" id="nss:113431773"/>
<dbReference type="UniPathway" id="UPA00296"/>
<feature type="non-terminal residue" evidence="23">
    <location>
        <position position="1"/>
    </location>
</feature>
<dbReference type="GeneID" id="113431774"/>
<dbReference type="SUPFAM" id="SSF51445">
    <property type="entry name" value="(Trans)glycosidases"/>
    <property type="match status" value="1"/>
</dbReference>
<evidence type="ECO:0000256" key="1">
    <source>
        <dbReference type="ARBA" id="ARBA00001013"/>
    </source>
</evidence>
<comment type="subcellular location">
    <subcellularLocation>
        <location evidence="2">Lysosome membrane</location>
        <topology evidence="2">Peripheral membrane protein</topology>
        <orientation evidence="2">Lumenal side</orientation>
    </subcellularLocation>
</comment>
<organism evidence="21 23">
    <name type="scientific">Notechis scutatus</name>
    <name type="common">mainland tiger snake</name>
    <dbReference type="NCBI Taxonomy" id="8663"/>
    <lineage>
        <taxon>Eukaryota</taxon>
        <taxon>Metazoa</taxon>
        <taxon>Chordata</taxon>
        <taxon>Craniata</taxon>
        <taxon>Vertebrata</taxon>
        <taxon>Euteleostomi</taxon>
        <taxon>Lepidosauria</taxon>
        <taxon>Squamata</taxon>
        <taxon>Bifurcata</taxon>
        <taxon>Unidentata</taxon>
        <taxon>Episquamata</taxon>
        <taxon>Toxicofera</taxon>
        <taxon>Serpentes</taxon>
        <taxon>Colubroidea</taxon>
        <taxon>Elapidae</taxon>
        <taxon>Hydrophiinae</taxon>
        <taxon>Notechis</taxon>
    </lineage>
</organism>
<sequence>NFFSPQHQRDFIIKDLGPALAASSHSDVHLIILDDQRNKLPNWANQVIGNSTAAAYVSGIGIHWYSDLITPAGLTLDVTHHLYPNFFLLYTEACNGVMHWEVKVALGSWERGTYYSRSILS</sequence>
<dbReference type="AlphaFoldDB" id="A0A6J1W3V1"/>
<evidence type="ECO:0000256" key="5">
    <source>
        <dbReference type="ARBA" id="ARBA00022729"/>
    </source>
</evidence>
<dbReference type="Pfam" id="PF02055">
    <property type="entry name" value="Glyco_hydro_30"/>
    <property type="match status" value="1"/>
</dbReference>
<evidence type="ECO:0000256" key="13">
    <source>
        <dbReference type="ARBA" id="ARBA00048182"/>
    </source>
</evidence>
<dbReference type="PANTHER" id="PTHR11069">
    <property type="entry name" value="GLUCOSYLCERAMIDASE"/>
    <property type="match status" value="1"/>
</dbReference>
<comment type="catalytic activity">
    <reaction evidence="11">
        <text>a beta-D-glucosyl-(1&lt;-&gt;1')-N-acylsphing-4-enine + cholesterol = cholesteryl 3-beta-D-glucoside + an N-acylsphing-4-enine</text>
        <dbReference type="Rhea" id="RHEA:58264"/>
        <dbReference type="ChEBI" id="CHEBI:16113"/>
        <dbReference type="ChEBI" id="CHEBI:17495"/>
        <dbReference type="ChEBI" id="CHEBI:22801"/>
        <dbReference type="ChEBI" id="CHEBI:52639"/>
    </reaction>
    <physiologicalReaction direction="left-to-right" evidence="11">
        <dbReference type="Rhea" id="RHEA:58265"/>
    </physiologicalReaction>
    <physiologicalReaction direction="right-to-left" evidence="11">
        <dbReference type="Rhea" id="RHEA:58266"/>
    </physiologicalReaction>
</comment>
<comment type="pathway">
    <text evidence="3">Steroid metabolism; cholesterol metabolism.</text>
</comment>
<evidence type="ECO:0000256" key="19">
    <source>
        <dbReference type="RuleBase" id="RU361188"/>
    </source>
</evidence>
<gene>
    <name evidence="23" type="primary">LOC113431774</name>
    <name evidence="22" type="synonym">LOC113431773</name>
</gene>
<comment type="catalytic activity">
    <reaction evidence="16">
        <text>beta-D-glucosyl-(1&lt;-&gt;1')-N-(15Z-tetracosenoyl)-sphing-4-enine + cholesterol = N-(15Z-tetracosenoyl)-sphing-4-enine + cholesteryl 3-beta-D-glucoside</text>
        <dbReference type="Rhea" id="RHEA:70315"/>
        <dbReference type="ChEBI" id="CHEBI:16113"/>
        <dbReference type="ChEBI" id="CHEBI:17495"/>
        <dbReference type="ChEBI" id="CHEBI:74450"/>
        <dbReference type="ChEBI" id="CHEBI:76302"/>
    </reaction>
    <physiologicalReaction direction="left-to-right" evidence="16">
        <dbReference type="Rhea" id="RHEA:70316"/>
    </physiologicalReaction>
    <physiologicalReaction direction="right-to-left" evidence="16">
        <dbReference type="Rhea" id="RHEA:70317"/>
    </physiologicalReaction>
</comment>
<dbReference type="KEGG" id="nss:113431774"/>